<evidence type="ECO:0000313" key="4">
    <source>
        <dbReference type="Proteomes" id="UP000433652"/>
    </source>
</evidence>
<name>A0A6I4SYV5_9SPHN</name>
<sequence length="446" mass="49734">MAASPASLLTEGASGELAGPIVNRIGALDFVRGFALFGILLMNITGFGLSNAYYNPLNNGGATGADLTAWRLIQVGFDGTQRAIFSILFGAGIVLLTRRLEKNVPTIASDIFMRRNLWLIGFGFFNAWALIWDGDILYFYGITALFAYGFRNLAPRWLIGIGIFSLAVIALYNLGVTRDNLAAYDAAQAAQAVEATGSTLSEEQETAIETWKGLEEEHTLSKDAIQQNIAAHQAGWRSTQEANASFLEWFRTIYFYNHFGDVFGMMLIGMALFKLGVLTLERPASVYWAMVVVGYGIGIPLNLYETSWIIENDFSLISFNQTDITFDIGRLTVAMGHLGLLLLVYRSGLFDWFRRSMCAVGQMALTNYLSHSLVCAIIFVGFGLFGQLQRHQLYYIVGAICVVQLIISPIWLKFFRFGPMEWVWRSLTYWKPQPFVRKTPATANVH</sequence>
<dbReference type="Pfam" id="PF04235">
    <property type="entry name" value="DUF418"/>
    <property type="match status" value="1"/>
</dbReference>
<organism evidence="3 4">
    <name type="scientific">Croceibacterium salegens</name>
    <dbReference type="NCBI Taxonomy" id="1737568"/>
    <lineage>
        <taxon>Bacteria</taxon>
        <taxon>Pseudomonadati</taxon>
        <taxon>Pseudomonadota</taxon>
        <taxon>Alphaproteobacteria</taxon>
        <taxon>Sphingomonadales</taxon>
        <taxon>Erythrobacteraceae</taxon>
        <taxon>Croceibacterium</taxon>
    </lineage>
</organism>
<feature type="transmembrane region" description="Helical" evidence="1">
    <location>
        <begin position="156"/>
        <end position="174"/>
    </location>
</feature>
<feature type="transmembrane region" description="Helical" evidence="1">
    <location>
        <begin position="79"/>
        <end position="96"/>
    </location>
</feature>
<feature type="transmembrane region" description="Helical" evidence="1">
    <location>
        <begin position="365"/>
        <end position="386"/>
    </location>
</feature>
<feature type="transmembrane region" description="Helical" evidence="1">
    <location>
        <begin position="393"/>
        <end position="412"/>
    </location>
</feature>
<evidence type="ECO:0000313" key="3">
    <source>
        <dbReference type="EMBL" id="MXO60370.1"/>
    </source>
</evidence>
<dbReference type="PANTHER" id="PTHR30590:SF2">
    <property type="entry name" value="INNER MEMBRANE PROTEIN"/>
    <property type="match status" value="1"/>
</dbReference>
<dbReference type="EMBL" id="WTYM01000050">
    <property type="protein sequence ID" value="MXO60370.1"/>
    <property type="molecule type" value="Genomic_DNA"/>
</dbReference>
<gene>
    <name evidence="3" type="ORF">GRI89_12555</name>
</gene>
<comment type="caution">
    <text evidence="3">The sequence shown here is derived from an EMBL/GenBank/DDBJ whole genome shotgun (WGS) entry which is preliminary data.</text>
</comment>
<feature type="transmembrane region" description="Helical" evidence="1">
    <location>
        <begin position="34"/>
        <end position="54"/>
    </location>
</feature>
<accession>A0A6I4SYV5</accession>
<dbReference type="InterPro" id="IPR052529">
    <property type="entry name" value="Bact_Transport_Assoc"/>
</dbReference>
<feature type="transmembrane region" description="Helical" evidence="1">
    <location>
        <begin position="285"/>
        <end position="304"/>
    </location>
</feature>
<protein>
    <submittedName>
        <fullName evidence="3">DUF418 domain-containing protein</fullName>
    </submittedName>
</protein>
<reference evidence="3 4" key="1">
    <citation type="submission" date="2019-12" db="EMBL/GenBank/DDBJ databases">
        <title>Genomic-based taxomic classification of the family Erythrobacteraceae.</title>
        <authorList>
            <person name="Xu L."/>
        </authorList>
    </citation>
    <scope>NUCLEOTIDE SEQUENCE [LARGE SCALE GENOMIC DNA]</scope>
    <source>
        <strain evidence="3 4">MCCC 1K01500</strain>
    </source>
</reference>
<feature type="transmembrane region" description="Helical" evidence="1">
    <location>
        <begin position="253"/>
        <end position="273"/>
    </location>
</feature>
<feature type="transmembrane region" description="Helical" evidence="1">
    <location>
        <begin position="117"/>
        <end position="150"/>
    </location>
</feature>
<dbReference type="InterPro" id="IPR007349">
    <property type="entry name" value="DUF418"/>
</dbReference>
<keyword evidence="1" id="KW-0812">Transmembrane</keyword>
<dbReference type="PANTHER" id="PTHR30590">
    <property type="entry name" value="INNER MEMBRANE PROTEIN"/>
    <property type="match status" value="1"/>
</dbReference>
<dbReference type="OrthoDB" id="9807744at2"/>
<dbReference type="RefSeq" id="WP_159796102.1">
    <property type="nucleotide sequence ID" value="NZ_WTYM01000050.1"/>
</dbReference>
<keyword evidence="1" id="KW-1133">Transmembrane helix</keyword>
<keyword evidence="4" id="KW-1185">Reference proteome</keyword>
<feature type="transmembrane region" description="Helical" evidence="1">
    <location>
        <begin position="324"/>
        <end position="345"/>
    </location>
</feature>
<evidence type="ECO:0000259" key="2">
    <source>
        <dbReference type="Pfam" id="PF04235"/>
    </source>
</evidence>
<dbReference type="AlphaFoldDB" id="A0A6I4SYV5"/>
<keyword evidence="1" id="KW-0472">Membrane</keyword>
<evidence type="ECO:0000256" key="1">
    <source>
        <dbReference type="SAM" id="Phobius"/>
    </source>
</evidence>
<feature type="domain" description="DUF418" evidence="2">
    <location>
        <begin position="272"/>
        <end position="431"/>
    </location>
</feature>
<dbReference type="Proteomes" id="UP000433652">
    <property type="component" value="Unassembled WGS sequence"/>
</dbReference>
<proteinExistence type="predicted"/>